<keyword evidence="3" id="KW-1185">Reference proteome</keyword>
<dbReference type="AlphaFoldDB" id="A0A1N7EWZ9"/>
<organism evidence="2 3">
    <name type="scientific">Haladaptatus litoreus</name>
    <dbReference type="NCBI Taxonomy" id="553468"/>
    <lineage>
        <taxon>Archaea</taxon>
        <taxon>Methanobacteriati</taxon>
        <taxon>Methanobacteriota</taxon>
        <taxon>Stenosarchaea group</taxon>
        <taxon>Halobacteria</taxon>
        <taxon>Halobacteriales</taxon>
        <taxon>Haladaptataceae</taxon>
        <taxon>Haladaptatus</taxon>
    </lineage>
</organism>
<dbReference type="RefSeq" id="WP_175609781.1">
    <property type="nucleotide sequence ID" value="NZ_FTNO01000007.1"/>
</dbReference>
<accession>A0A1N7EWZ9</accession>
<proteinExistence type="predicted"/>
<reference evidence="3" key="1">
    <citation type="submission" date="2017-01" db="EMBL/GenBank/DDBJ databases">
        <authorList>
            <person name="Varghese N."/>
            <person name="Submissions S."/>
        </authorList>
    </citation>
    <scope>NUCLEOTIDE SEQUENCE [LARGE SCALE GENOMIC DNA]</scope>
    <source>
        <strain evidence="3">CGMCC 1.7737</strain>
    </source>
</reference>
<dbReference type="EMBL" id="FTNO01000007">
    <property type="protein sequence ID" value="SIR92623.1"/>
    <property type="molecule type" value="Genomic_DNA"/>
</dbReference>
<evidence type="ECO:0000259" key="1">
    <source>
        <dbReference type="Pfam" id="PF18545"/>
    </source>
</evidence>
<dbReference type="InterPro" id="IPR040624">
    <property type="entry name" value="HalOD1"/>
</dbReference>
<dbReference type="Proteomes" id="UP000186914">
    <property type="component" value="Unassembled WGS sequence"/>
</dbReference>
<dbReference type="OrthoDB" id="271604at2157"/>
<name>A0A1N7EWZ9_9EURY</name>
<gene>
    <name evidence="2" type="ORF">SAMN05421858_4592</name>
</gene>
<protein>
    <recommendedName>
        <fullName evidence="1">Halobacterial output domain-containing protein</fullName>
    </recommendedName>
</protein>
<dbReference type="Pfam" id="PF18545">
    <property type="entry name" value="HalOD1"/>
    <property type="match status" value="1"/>
</dbReference>
<feature type="domain" description="Halobacterial output" evidence="1">
    <location>
        <begin position="11"/>
        <end position="66"/>
    </location>
</feature>
<sequence>MVPIWPTAYSDHQELSPLYEWSDPEAFDALIAPALARTTDTTALISFTYTGYSVTLHSTGTVHVAPA</sequence>
<evidence type="ECO:0000313" key="3">
    <source>
        <dbReference type="Proteomes" id="UP000186914"/>
    </source>
</evidence>
<evidence type="ECO:0000313" key="2">
    <source>
        <dbReference type="EMBL" id="SIR92623.1"/>
    </source>
</evidence>